<name>X0VCU4_9ZZZZ</name>
<keyword evidence="1" id="KW-0812">Transmembrane</keyword>
<keyword evidence="1" id="KW-0472">Membrane</keyword>
<accession>X0VCU4</accession>
<feature type="transmembrane region" description="Helical" evidence="1">
    <location>
        <begin position="17"/>
        <end position="36"/>
    </location>
</feature>
<keyword evidence="1" id="KW-1133">Transmembrane helix</keyword>
<dbReference type="EMBL" id="BARS01021913">
    <property type="protein sequence ID" value="GAG09072.1"/>
    <property type="molecule type" value="Genomic_DNA"/>
</dbReference>
<proteinExistence type="predicted"/>
<evidence type="ECO:0000256" key="1">
    <source>
        <dbReference type="SAM" id="Phobius"/>
    </source>
</evidence>
<sequence>ANSAAEEGKGPHPLGPFLAVATMVALLWGQGILDWYTGLL</sequence>
<comment type="caution">
    <text evidence="2">The sequence shown here is derived from an EMBL/GenBank/DDBJ whole genome shotgun (WGS) entry which is preliminary data.</text>
</comment>
<organism evidence="2">
    <name type="scientific">marine sediment metagenome</name>
    <dbReference type="NCBI Taxonomy" id="412755"/>
    <lineage>
        <taxon>unclassified sequences</taxon>
        <taxon>metagenomes</taxon>
        <taxon>ecological metagenomes</taxon>
    </lineage>
</organism>
<evidence type="ECO:0000313" key="2">
    <source>
        <dbReference type="EMBL" id="GAG09072.1"/>
    </source>
</evidence>
<protein>
    <recommendedName>
        <fullName evidence="3">Prepilin type IV endopeptidase peptidase domain-containing protein</fullName>
    </recommendedName>
</protein>
<gene>
    <name evidence="2" type="ORF">S01H1_35111</name>
</gene>
<evidence type="ECO:0008006" key="3">
    <source>
        <dbReference type="Google" id="ProtNLM"/>
    </source>
</evidence>
<reference evidence="2" key="1">
    <citation type="journal article" date="2014" name="Front. Microbiol.">
        <title>High frequency of phylogenetically diverse reductive dehalogenase-homologous genes in deep subseafloor sedimentary metagenomes.</title>
        <authorList>
            <person name="Kawai M."/>
            <person name="Futagami T."/>
            <person name="Toyoda A."/>
            <person name="Takaki Y."/>
            <person name="Nishi S."/>
            <person name="Hori S."/>
            <person name="Arai W."/>
            <person name="Tsubouchi T."/>
            <person name="Morono Y."/>
            <person name="Uchiyama I."/>
            <person name="Ito T."/>
            <person name="Fujiyama A."/>
            <person name="Inagaki F."/>
            <person name="Takami H."/>
        </authorList>
    </citation>
    <scope>NUCLEOTIDE SEQUENCE</scope>
    <source>
        <strain evidence="2">Expedition CK06-06</strain>
    </source>
</reference>
<dbReference type="AlphaFoldDB" id="X0VCU4"/>
<feature type="non-terminal residue" evidence="2">
    <location>
        <position position="1"/>
    </location>
</feature>